<protein>
    <submittedName>
        <fullName evidence="2">Methyltransferase domain-containing protein</fullName>
    </submittedName>
</protein>
<dbReference type="CDD" id="cd02440">
    <property type="entry name" value="AdoMet_MTases"/>
    <property type="match status" value="1"/>
</dbReference>
<name>A0A935TGB8_9PROT</name>
<comment type="caution">
    <text evidence="2">The sequence shown here is derived from an EMBL/GenBank/DDBJ whole genome shotgun (WGS) entry which is preliminary data.</text>
</comment>
<dbReference type="GO" id="GO:0008757">
    <property type="term" value="F:S-adenosylmethionine-dependent methyltransferase activity"/>
    <property type="evidence" value="ECO:0007669"/>
    <property type="project" value="InterPro"/>
</dbReference>
<evidence type="ECO:0000313" key="3">
    <source>
        <dbReference type="Proteomes" id="UP000706151"/>
    </source>
</evidence>
<dbReference type="AlphaFoldDB" id="A0A935TGB8"/>
<dbReference type="EMBL" id="JADJOT010000007">
    <property type="protein sequence ID" value="MBK7953705.1"/>
    <property type="molecule type" value="Genomic_DNA"/>
</dbReference>
<dbReference type="SUPFAM" id="SSF53335">
    <property type="entry name" value="S-adenosyl-L-methionine-dependent methyltransferases"/>
    <property type="match status" value="1"/>
</dbReference>
<dbReference type="GO" id="GO:0032259">
    <property type="term" value="P:methylation"/>
    <property type="evidence" value="ECO:0007669"/>
    <property type="project" value="UniProtKB-KW"/>
</dbReference>
<organism evidence="2 3">
    <name type="scientific">Candidatus Accumulibacter affinis</name>
    <dbReference type="NCBI Taxonomy" id="2954384"/>
    <lineage>
        <taxon>Bacteria</taxon>
        <taxon>Pseudomonadati</taxon>
        <taxon>Pseudomonadota</taxon>
        <taxon>Betaproteobacteria</taxon>
        <taxon>Candidatus Accumulibacter</taxon>
    </lineage>
</organism>
<gene>
    <name evidence="2" type="ORF">IPK02_06895</name>
</gene>
<sequence>MKIHLGCGSNYLDGWVNLDLDSPVADTHADLRNPLPYPDASVDFIFNEHFLEHLSREQGVVFLRECRRVLKPGGVFRVSTPDLRWLVAQYVSGKLDEWADVGWMADTPCRLLNEGMRLWGHEFLYDLPELIQTLRGAGFGNTCSVAHRESSFPELAGLEGRPWHRELIVEAR</sequence>
<dbReference type="InterPro" id="IPR029063">
    <property type="entry name" value="SAM-dependent_MTases_sf"/>
</dbReference>
<keyword evidence="2" id="KW-0489">Methyltransferase</keyword>
<proteinExistence type="predicted"/>
<keyword evidence="2" id="KW-0808">Transferase</keyword>
<evidence type="ECO:0000313" key="2">
    <source>
        <dbReference type="EMBL" id="MBK7953705.1"/>
    </source>
</evidence>
<dbReference type="InterPro" id="IPR013216">
    <property type="entry name" value="Methyltransf_11"/>
</dbReference>
<feature type="domain" description="Methyltransferase type 11" evidence="1">
    <location>
        <begin position="28"/>
        <end position="76"/>
    </location>
</feature>
<reference evidence="2 3" key="1">
    <citation type="submission" date="2020-10" db="EMBL/GenBank/DDBJ databases">
        <title>Connecting structure to function with the recovery of over 1000 high-quality activated sludge metagenome-assembled genomes encoding full-length rRNA genes using long-read sequencing.</title>
        <authorList>
            <person name="Singleton C.M."/>
            <person name="Petriglieri F."/>
            <person name="Kristensen J.M."/>
            <person name="Kirkegaard R.H."/>
            <person name="Michaelsen T.Y."/>
            <person name="Andersen M.H."/>
            <person name="Karst S.M."/>
            <person name="Dueholm M.S."/>
            <person name="Nielsen P.H."/>
            <person name="Albertsen M."/>
        </authorList>
    </citation>
    <scope>NUCLEOTIDE SEQUENCE [LARGE SCALE GENOMIC DNA]</scope>
    <source>
        <strain evidence="2">Fred_18-Q3-R57-64_BAT3C.720</strain>
    </source>
</reference>
<dbReference type="Gene3D" id="3.40.50.150">
    <property type="entry name" value="Vaccinia Virus protein VP39"/>
    <property type="match status" value="1"/>
</dbReference>
<evidence type="ECO:0000259" key="1">
    <source>
        <dbReference type="Pfam" id="PF08241"/>
    </source>
</evidence>
<accession>A0A935TGB8</accession>
<dbReference type="Proteomes" id="UP000706151">
    <property type="component" value="Unassembled WGS sequence"/>
</dbReference>
<dbReference type="Pfam" id="PF08241">
    <property type="entry name" value="Methyltransf_11"/>
    <property type="match status" value="1"/>
</dbReference>